<keyword evidence="5" id="KW-0326">Glycosidase</keyword>
<dbReference type="PANTHER" id="PTHR43002">
    <property type="entry name" value="GLYCOGEN DEBRANCHING ENZYME"/>
    <property type="match status" value="1"/>
</dbReference>
<dbReference type="EMBL" id="PSQE01000001">
    <property type="protein sequence ID" value="RHN81275.1"/>
    <property type="molecule type" value="Genomic_DNA"/>
</dbReference>
<proteinExistence type="inferred from homology"/>
<dbReference type="SUPFAM" id="SSF51445">
    <property type="entry name" value="(Trans)glycosidases"/>
    <property type="match status" value="1"/>
</dbReference>
<protein>
    <submittedName>
        <fullName evidence="5">Putative glycosidase</fullName>
        <ecNumber evidence="5">3.2.1.-</ecNumber>
    </submittedName>
</protein>
<dbReference type="GO" id="GO:0051060">
    <property type="term" value="F:pullulanase activity"/>
    <property type="evidence" value="ECO:0007669"/>
    <property type="project" value="InterPro"/>
</dbReference>
<evidence type="ECO:0000259" key="2">
    <source>
        <dbReference type="Pfam" id="PF02922"/>
    </source>
</evidence>
<comment type="caution">
    <text evidence="5">The sequence shown here is derived from an EMBL/GenBank/DDBJ whole genome shotgun (WGS) entry which is preliminary data.</text>
</comment>
<dbReference type="InterPro" id="IPR004193">
    <property type="entry name" value="Glyco_hydro_13_N"/>
</dbReference>
<feature type="domain" description="Pullulanase N2" evidence="4">
    <location>
        <begin position="93"/>
        <end position="206"/>
    </location>
</feature>
<keyword evidence="5" id="KW-0378">Hydrolase</keyword>
<feature type="domain" description="Alpha-1,6-glucosidases pullulanase-type C-terminal" evidence="3">
    <location>
        <begin position="798"/>
        <end position="967"/>
    </location>
</feature>
<name>A0A396JZ56_MEDTR</name>
<evidence type="ECO:0000259" key="4">
    <source>
        <dbReference type="Pfam" id="PF17967"/>
    </source>
</evidence>
<dbReference type="Gene3D" id="3.20.20.80">
    <property type="entry name" value="Glycosidases"/>
    <property type="match status" value="1"/>
</dbReference>
<dbReference type="SUPFAM" id="SSF81296">
    <property type="entry name" value="E set domains"/>
    <property type="match status" value="2"/>
</dbReference>
<dbReference type="InterPro" id="IPR024561">
    <property type="entry name" value="Pullul_strch_C"/>
</dbReference>
<evidence type="ECO:0000313" key="6">
    <source>
        <dbReference type="Proteomes" id="UP000265566"/>
    </source>
</evidence>
<dbReference type="AlphaFoldDB" id="A0A396JZ56"/>
<dbReference type="SUPFAM" id="SSF51011">
    <property type="entry name" value="Glycosyl hydrolase domain"/>
    <property type="match status" value="1"/>
</dbReference>
<accession>A0A396JZ56</accession>
<dbReference type="EC" id="3.2.1.-" evidence="5"/>
<dbReference type="Pfam" id="PF11852">
    <property type="entry name" value="Pullul_strch_C"/>
    <property type="match status" value="1"/>
</dbReference>
<dbReference type="CDD" id="cd02860">
    <property type="entry name" value="E_set_Pullulanase"/>
    <property type="match status" value="1"/>
</dbReference>
<dbReference type="Gene3D" id="2.60.40.1180">
    <property type="entry name" value="Golgi alpha-mannosidase II"/>
    <property type="match status" value="1"/>
</dbReference>
<dbReference type="InterPro" id="IPR014756">
    <property type="entry name" value="Ig_E-set"/>
</dbReference>
<dbReference type="Proteomes" id="UP000265566">
    <property type="component" value="Chromosome 1"/>
</dbReference>
<evidence type="ECO:0000256" key="1">
    <source>
        <dbReference type="ARBA" id="ARBA00008061"/>
    </source>
</evidence>
<reference evidence="6" key="1">
    <citation type="journal article" date="2018" name="Nat. Plants">
        <title>Whole-genome landscape of Medicago truncatula symbiotic genes.</title>
        <authorList>
            <person name="Pecrix Y."/>
            <person name="Staton S.E."/>
            <person name="Sallet E."/>
            <person name="Lelandais-Briere C."/>
            <person name="Moreau S."/>
            <person name="Carrere S."/>
            <person name="Blein T."/>
            <person name="Jardinaud M.F."/>
            <person name="Latrasse D."/>
            <person name="Zouine M."/>
            <person name="Zahm M."/>
            <person name="Kreplak J."/>
            <person name="Mayjonade B."/>
            <person name="Satge C."/>
            <person name="Perez M."/>
            <person name="Cauet S."/>
            <person name="Marande W."/>
            <person name="Chantry-Darmon C."/>
            <person name="Lopez-Roques C."/>
            <person name="Bouchez O."/>
            <person name="Berard A."/>
            <person name="Debelle F."/>
            <person name="Munos S."/>
            <person name="Bendahmane A."/>
            <person name="Berges H."/>
            <person name="Niebel A."/>
            <person name="Buitink J."/>
            <person name="Frugier F."/>
            <person name="Benhamed M."/>
            <person name="Crespi M."/>
            <person name="Gouzy J."/>
            <person name="Gamas P."/>
        </authorList>
    </citation>
    <scope>NUCLEOTIDE SEQUENCE [LARGE SCALE GENOMIC DNA]</scope>
    <source>
        <strain evidence="6">cv. Jemalong A17</strain>
    </source>
</reference>
<dbReference type="Pfam" id="PF17967">
    <property type="entry name" value="Pullulanase_N2"/>
    <property type="match status" value="1"/>
</dbReference>
<evidence type="ECO:0000259" key="3">
    <source>
        <dbReference type="Pfam" id="PF11852"/>
    </source>
</evidence>
<dbReference type="InterPro" id="IPR013783">
    <property type="entry name" value="Ig-like_fold"/>
</dbReference>
<sequence>MLHSLISQQTQERKMLRLTSSPFSLSFPSISNLNLLPSFPPTSLFYLPSSSTTFHTTSLRIHTPPPLSSSLSSFSVDQTTSISQMQDNLLLYSRAYWLTQSLIAWNVDHHQNGICYLLSSKDASLNISNSQIQGEDLKIKLQEDKAGLPANVVEKFPHIRGYKAFNLPPGSDIKSLLKSQLAVVIYDSDEKCRDCTGLQLPGVLDELFSYNGPLGALFSEEAVSLYLWAPTAQSVRAYIYKHPSGDDPIEIVPLEEEHGVWRTKGPKSWEGCYYVYEVCVYHPSTSRVEKCYANDPYARGLSSDGRRTFLLNLDSNELKPDRWENLADEKPILHSFSDISIYELHIRDFSANDLSVQPEFRGGYLAFTLTDSAGVLHLKKLSSAGITHVHLLPTFQFAGVDDQKENWRNVDTSVLESFPPDSDQQQALITAIQNFDGYNWGYNPVLWGVPKGSYASNPNGPNRTIEFRKMVQALSHIGLRVVLDTVYNHLQGNGPFDEHSVLDKIVPGYYLRRNTDGFIENSTCMNNTASEHSMVERLILDDLLHWAVNYKVDGFRFDLMGHIMKSTMVKAKNALQRLTKEKDGVDGSSIYIYGEGWDFGEVAKNGRGINASQFNLAGTQIGSFNDRIRDSVLGGSPFGHPLQQGFVTGLLLQPNGHDHGTEANMKSMLAASMDHIQIGMAGNLKDFVLTNSEGEEVKGSEVLTYGGTPVAFASYPIETVNYVSAHDNETLFDIVSLKTPMDIGVAERCRINHLATSVIALSQGIPFFHSGDEILRSKSLDRDSYNSGDWFNRLDFTYNSNNWGVGLPPQEKNEKHWSLMKPRLADPSFRPQRIDILATMDNFLNLLRIRYSSALFRLRTANAIQQRVRFHNTGPSLVSGVIVMSIEDGHDGFPGLSQLDPIYSFIVVVFNASPQEVSFVSPSLQSRNLQLHPIQEMSSDELVKSSKYEASSGCFVVSRRTTAVFVEPRKM</sequence>
<dbReference type="OrthoDB" id="204980at2759"/>
<evidence type="ECO:0000313" key="5">
    <source>
        <dbReference type="EMBL" id="RHN81275.1"/>
    </source>
</evidence>
<feature type="domain" description="Glycoside hydrolase family 13 N-terminal" evidence="2">
    <location>
        <begin position="213"/>
        <end position="298"/>
    </location>
</feature>
<dbReference type="NCBIfam" id="TIGR02103">
    <property type="entry name" value="pullul_strch"/>
    <property type="match status" value="1"/>
</dbReference>
<dbReference type="Gramene" id="rna5291">
    <property type="protein sequence ID" value="RHN81275.1"/>
    <property type="gene ID" value="gene5291"/>
</dbReference>
<dbReference type="InterPro" id="IPR013780">
    <property type="entry name" value="Glyco_hydro_b"/>
</dbReference>
<dbReference type="Pfam" id="PF02922">
    <property type="entry name" value="CBM_48"/>
    <property type="match status" value="1"/>
</dbReference>
<dbReference type="CDD" id="cd11341">
    <property type="entry name" value="AmyAc_Pullulanase_LD-like"/>
    <property type="match status" value="1"/>
</dbReference>
<dbReference type="Gene3D" id="2.60.40.10">
    <property type="entry name" value="Immunoglobulins"/>
    <property type="match status" value="1"/>
</dbReference>
<organism evidence="5 6">
    <name type="scientific">Medicago truncatula</name>
    <name type="common">Barrel medic</name>
    <name type="synonym">Medicago tribuloides</name>
    <dbReference type="NCBI Taxonomy" id="3880"/>
    <lineage>
        <taxon>Eukaryota</taxon>
        <taxon>Viridiplantae</taxon>
        <taxon>Streptophyta</taxon>
        <taxon>Embryophyta</taxon>
        <taxon>Tracheophyta</taxon>
        <taxon>Spermatophyta</taxon>
        <taxon>Magnoliopsida</taxon>
        <taxon>eudicotyledons</taxon>
        <taxon>Gunneridae</taxon>
        <taxon>Pentapetalae</taxon>
        <taxon>rosids</taxon>
        <taxon>fabids</taxon>
        <taxon>Fabales</taxon>
        <taxon>Fabaceae</taxon>
        <taxon>Papilionoideae</taxon>
        <taxon>50 kb inversion clade</taxon>
        <taxon>NPAAA clade</taxon>
        <taxon>Hologalegina</taxon>
        <taxon>IRL clade</taxon>
        <taxon>Trifolieae</taxon>
        <taxon>Medicago</taxon>
    </lineage>
</organism>
<dbReference type="InterPro" id="IPR017853">
    <property type="entry name" value="GH"/>
</dbReference>
<comment type="similarity">
    <text evidence="1">Belongs to the glycosyl hydrolase 13 family.</text>
</comment>
<gene>
    <name evidence="5" type="ORF">MtrunA17_Chr1g0197251</name>
</gene>
<dbReference type="InterPro" id="IPR011839">
    <property type="entry name" value="Pullul_strch"/>
</dbReference>
<dbReference type="Gene3D" id="2.60.40.1130">
    <property type="entry name" value="Rab geranylgeranyltransferase alpha-subunit, insert domain"/>
    <property type="match status" value="1"/>
</dbReference>
<dbReference type="GO" id="GO:0005975">
    <property type="term" value="P:carbohydrate metabolic process"/>
    <property type="evidence" value="ECO:0007669"/>
    <property type="project" value="InterPro"/>
</dbReference>
<dbReference type="InterPro" id="IPR040671">
    <property type="entry name" value="Pullulanase_N2"/>
</dbReference>